<dbReference type="RefSeq" id="WP_161817578.1">
    <property type="nucleotide sequence ID" value="NZ_JAACJS010000006.1"/>
</dbReference>
<gene>
    <name evidence="3" type="ORF">GWC95_04880</name>
</gene>
<accession>A0ABW9ZQ74</accession>
<feature type="domain" description="Secretion system C-terminal sorting" evidence="2">
    <location>
        <begin position="99"/>
        <end position="176"/>
    </location>
</feature>
<feature type="chain" id="PRO_5046010398" evidence="1">
    <location>
        <begin position="27"/>
        <end position="178"/>
    </location>
</feature>
<dbReference type="InterPro" id="IPR026444">
    <property type="entry name" value="Secre_tail"/>
</dbReference>
<dbReference type="NCBIfam" id="TIGR04183">
    <property type="entry name" value="Por_Secre_tail"/>
    <property type="match status" value="1"/>
</dbReference>
<dbReference type="Proteomes" id="UP000753802">
    <property type="component" value="Unassembled WGS sequence"/>
</dbReference>
<organism evidence="3 4">
    <name type="scientific">Sediminibacterium roseum</name>
    <dbReference type="NCBI Taxonomy" id="1978412"/>
    <lineage>
        <taxon>Bacteria</taxon>
        <taxon>Pseudomonadati</taxon>
        <taxon>Bacteroidota</taxon>
        <taxon>Chitinophagia</taxon>
        <taxon>Chitinophagales</taxon>
        <taxon>Chitinophagaceae</taxon>
        <taxon>Sediminibacterium</taxon>
    </lineage>
</organism>
<proteinExistence type="predicted"/>
<keyword evidence="4" id="KW-1185">Reference proteome</keyword>
<dbReference type="Pfam" id="PF18962">
    <property type="entry name" value="Por_Secre_tail"/>
    <property type="match status" value="1"/>
</dbReference>
<evidence type="ECO:0000256" key="1">
    <source>
        <dbReference type="SAM" id="SignalP"/>
    </source>
</evidence>
<reference evidence="3 4" key="1">
    <citation type="submission" date="2020-01" db="EMBL/GenBank/DDBJ databases">
        <title>Genome analysis.</title>
        <authorList>
            <person name="Wu S."/>
            <person name="Wang G."/>
        </authorList>
    </citation>
    <scope>NUCLEOTIDE SEQUENCE [LARGE SCALE GENOMIC DNA]</scope>
    <source>
        <strain evidence="3 4">SYL130</strain>
    </source>
</reference>
<evidence type="ECO:0000313" key="4">
    <source>
        <dbReference type="Proteomes" id="UP000753802"/>
    </source>
</evidence>
<name>A0ABW9ZQ74_9BACT</name>
<feature type="signal peptide" evidence="1">
    <location>
        <begin position="1"/>
        <end position="26"/>
    </location>
</feature>
<keyword evidence="1" id="KW-0732">Signal</keyword>
<comment type="caution">
    <text evidence="3">The sequence shown here is derived from an EMBL/GenBank/DDBJ whole genome shotgun (WGS) entry which is preliminary data.</text>
</comment>
<evidence type="ECO:0000259" key="2">
    <source>
        <dbReference type="Pfam" id="PF18962"/>
    </source>
</evidence>
<evidence type="ECO:0000313" key="3">
    <source>
        <dbReference type="EMBL" id="NCI49247.1"/>
    </source>
</evidence>
<sequence length="178" mass="18770">MRINKGIYLVLALLFACTTGMTQMTAASFKRSPVAMITTSSTTIGGTVAVFNGGNKCLNVVSGLSAISTIATNGTGKFGASCAEVAPVADVLTITSITVYPNPTHSLTTLKCDGVFDANLFGQVRIISMDGRVMMSQMIPMQDLKAGHILNVASYAAGTYVVSVDFMNKHYTTKLIKI</sequence>
<dbReference type="PROSITE" id="PS51257">
    <property type="entry name" value="PROKAR_LIPOPROTEIN"/>
    <property type="match status" value="1"/>
</dbReference>
<protein>
    <submittedName>
        <fullName evidence="3">T9SS type A sorting domain-containing protein</fullName>
    </submittedName>
</protein>
<dbReference type="EMBL" id="JAACJS010000006">
    <property type="protein sequence ID" value="NCI49247.1"/>
    <property type="molecule type" value="Genomic_DNA"/>
</dbReference>